<dbReference type="STRING" id="569882.SAMN04490248_11199"/>
<proteinExistence type="predicted"/>
<evidence type="ECO:0000313" key="3">
    <source>
        <dbReference type="Proteomes" id="UP000198893"/>
    </source>
</evidence>
<organism evidence="2 3">
    <name type="scientific">Salinihabitans flavidus</name>
    <dbReference type="NCBI Taxonomy" id="569882"/>
    <lineage>
        <taxon>Bacteria</taxon>
        <taxon>Pseudomonadati</taxon>
        <taxon>Pseudomonadota</taxon>
        <taxon>Alphaproteobacteria</taxon>
        <taxon>Rhodobacterales</taxon>
        <taxon>Roseobacteraceae</taxon>
        <taxon>Salinihabitans</taxon>
    </lineage>
</organism>
<dbReference type="RefSeq" id="WP_093118291.1">
    <property type="nucleotide sequence ID" value="NZ_FODS01000011.1"/>
</dbReference>
<name>A0A1H8SBV8_9RHOB</name>
<sequence>MGQAEHSRDRTQSTLKGATLEWVVASVAGVIVAAMLGFLLFQAFTKADADPDPLAVVKSVTPVSNGYRMEISARNKGGGTAANIKFRAELRSEGRSVESADVTFSYLPSHSKRQGAFIFENDPRGYNVVLQAESYTAP</sequence>
<keyword evidence="3" id="KW-1185">Reference proteome</keyword>
<evidence type="ECO:0000313" key="2">
    <source>
        <dbReference type="EMBL" id="SEO76142.1"/>
    </source>
</evidence>
<dbReference type="NCBIfam" id="TIGR02588">
    <property type="entry name" value="TIGR02588 family protein"/>
    <property type="match status" value="1"/>
</dbReference>
<keyword evidence="1" id="KW-0472">Membrane</keyword>
<keyword evidence="1" id="KW-1133">Transmembrane helix</keyword>
<accession>A0A1H8SBV8</accession>
<feature type="transmembrane region" description="Helical" evidence="1">
    <location>
        <begin position="20"/>
        <end position="41"/>
    </location>
</feature>
<dbReference type="AlphaFoldDB" id="A0A1H8SBV8"/>
<protein>
    <submittedName>
        <fullName evidence="2">TIGR02588 family protein</fullName>
    </submittedName>
</protein>
<reference evidence="2 3" key="1">
    <citation type="submission" date="2016-10" db="EMBL/GenBank/DDBJ databases">
        <authorList>
            <person name="de Groot N.N."/>
        </authorList>
    </citation>
    <scope>NUCLEOTIDE SEQUENCE [LARGE SCALE GENOMIC DNA]</scope>
    <source>
        <strain evidence="2 3">DSM 27842</strain>
    </source>
</reference>
<evidence type="ECO:0000256" key="1">
    <source>
        <dbReference type="SAM" id="Phobius"/>
    </source>
</evidence>
<dbReference type="OrthoDB" id="1445569at2"/>
<dbReference type="Proteomes" id="UP000198893">
    <property type="component" value="Unassembled WGS sequence"/>
</dbReference>
<gene>
    <name evidence="2" type="ORF">SAMN04490248_11199</name>
</gene>
<dbReference type="EMBL" id="FODS01000011">
    <property type="protein sequence ID" value="SEO76142.1"/>
    <property type="molecule type" value="Genomic_DNA"/>
</dbReference>
<dbReference type="InterPro" id="IPR013417">
    <property type="entry name" value="CHP02588"/>
</dbReference>
<keyword evidence="1" id="KW-0812">Transmembrane</keyword>